<dbReference type="AlphaFoldDB" id="A0A4Y9RQ20"/>
<dbReference type="NCBIfam" id="TIGR02937">
    <property type="entry name" value="sigma70-ECF"/>
    <property type="match status" value="1"/>
</dbReference>
<dbReference type="InterPro" id="IPR039425">
    <property type="entry name" value="RNA_pol_sigma-70-like"/>
</dbReference>
<accession>A0A4Y9RQ20</accession>
<dbReference type="Proteomes" id="UP000298216">
    <property type="component" value="Unassembled WGS sequence"/>
</dbReference>
<dbReference type="PANTHER" id="PTHR43133">
    <property type="entry name" value="RNA POLYMERASE ECF-TYPE SIGMA FACTO"/>
    <property type="match status" value="1"/>
</dbReference>
<protein>
    <submittedName>
        <fullName evidence="7">RNA polymerase sigma factor</fullName>
    </submittedName>
</protein>
<feature type="domain" description="RNA polymerase sigma-70 region 2" evidence="5">
    <location>
        <begin position="18"/>
        <end position="82"/>
    </location>
</feature>
<dbReference type="InterPro" id="IPR007627">
    <property type="entry name" value="RNA_pol_sigma70_r2"/>
</dbReference>
<dbReference type="InterPro" id="IPR036388">
    <property type="entry name" value="WH-like_DNA-bd_sf"/>
</dbReference>
<dbReference type="InterPro" id="IPR013249">
    <property type="entry name" value="RNA_pol_sigma70_r4_t2"/>
</dbReference>
<name>A0A4Y9RQ20_9CAUL</name>
<dbReference type="Pfam" id="PF04542">
    <property type="entry name" value="Sigma70_r2"/>
    <property type="match status" value="1"/>
</dbReference>
<sequence length="163" mass="18555">MSDVKELNPDAAASLNGLYRRYSGWLEKRLRGRVGIDEADDVVQETYLRLTPYLLEDIRHPKALLLRVALNLVRDEHRRLVRRDRALQGEAPILGTAADAPVDRLHLKQILQTMPPLYRDVFVLSRFDGMTYAEIALAHGISLATVERRMAKAVEHCMAQLDV</sequence>
<dbReference type="Pfam" id="PF08281">
    <property type="entry name" value="Sigma70_r4_2"/>
    <property type="match status" value="1"/>
</dbReference>
<dbReference type="GO" id="GO:0003677">
    <property type="term" value="F:DNA binding"/>
    <property type="evidence" value="ECO:0007669"/>
    <property type="project" value="InterPro"/>
</dbReference>
<feature type="domain" description="RNA polymerase sigma factor 70 region 4 type 2" evidence="6">
    <location>
        <begin position="107"/>
        <end position="157"/>
    </location>
</feature>
<keyword evidence="4" id="KW-0804">Transcription</keyword>
<keyword evidence="3" id="KW-0731">Sigma factor</keyword>
<dbReference type="SUPFAM" id="SSF88659">
    <property type="entry name" value="Sigma3 and sigma4 domains of RNA polymerase sigma factors"/>
    <property type="match status" value="1"/>
</dbReference>
<dbReference type="Gene3D" id="1.10.10.10">
    <property type="entry name" value="Winged helix-like DNA-binding domain superfamily/Winged helix DNA-binding domain"/>
    <property type="match status" value="1"/>
</dbReference>
<dbReference type="SUPFAM" id="SSF88946">
    <property type="entry name" value="Sigma2 domain of RNA polymerase sigma factors"/>
    <property type="match status" value="1"/>
</dbReference>
<dbReference type="PANTHER" id="PTHR43133:SF63">
    <property type="entry name" value="RNA POLYMERASE SIGMA FACTOR FECI-RELATED"/>
    <property type="match status" value="1"/>
</dbReference>
<dbReference type="InterPro" id="IPR013325">
    <property type="entry name" value="RNA_pol_sigma_r2"/>
</dbReference>
<evidence type="ECO:0000259" key="6">
    <source>
        <dbReference type="Pfam" id="PF08281"/>
    </source>
</evidence>
<dbReference type="GO" id="GO:0016987">
    <property type="term" value="F:sigma factor activity"/>
    <property type="evidence" value="ECO:0007669"/>
    <property type="project" value="UniProtKB-KW"/>
</dbReference>
<comment type="caution">
    <text evidence="7">The sequence shown here is derived from an EMBL/GenBank/DDBJ whole genome shotgun (WGS) entry which is preliminary data.</text>
</comment>
<dbReference type="CDD" id="cd06171">
    <property type="entry name" value="Sigma70_r4"/>
    <property type="match status" value="1"/>
</dbReference>
<evidence type="ECO:0000313" key="7">
    <source>
        <dbReference type="EMBL" id="TFW10993.1"/>
    </source>
</evidence>
<gene>
    <name evidence="7" type="ORF">EGY25_14970</name>
</gene>
<dbReference type="EMBL" id="SPVH01000007">
    <property type="protein sequence ID" value="TFW10993.1"/>
    <property type="molecule type" value="Genomic_DNA"/>
</dbReference>
<comment type="similarity">
    <text evidence="1">Belongs to the sigma-70 factor family. ECF subfamily.</text>
</comment>
<keyword evidence="8" id="KW-1185">Reference proteome</keyword>
<proteinExistence type="inferred from homology"/>
<dbReference type="GO" id="GO:0006352">
    <property type="term" value="P:DNA-templated transcription initiation"/>
    <property type="evidence" value="ECO:0007669"/>
    <property type="project" value="InterPro"/>
</dbReference>
<evidence type="ECO:0000256" key="1">
    <source>
        <dbReference type="ARBA" id="ARBA00010641"/>
    </source>
</evidence>
<evidence type="ECO:0000256" key="2">
    <source>
        <dbReference type="ARBA" id="ARBA00023015"/>
    </source>
</evidence>
<dbReference type="InterPro" id="IPR014284">
    <property type="entry name" value="RNA_pol_sigma-70_dom"/>
</dbReference>
<evidence type="ECO:0000259" key="5">
    <source>
        <dbReference type="Pfam" id="PF04542"/>
    </source>
</evidence>
<evidence type="ECO:0000256" key="3">
    <source>
        <dbReference type="ARBA" id="ARBA00023082"/>
    </source>
</evidence>
<evidence type="ECO:0000256" key="4">
    <source>
        <dbReference type="ARBA" id="ARBA00023163"/>
    </source>
</evidence>
<organism evidence="7 8">
    <name type="scientific">Brevundimonas intermedia</name>
    <dbReference type="NCBI Taxonomy" id="74315"/>
    <lineage>
        <taxon>Bacteria</taxon>
        <taxon>Pseudomonadati</taxon>
        <taxon>Pseudomonadota</taxon>
        <taxon>Alphaproteobacteria</taxon>
        <taxon>Caulobacterales</taxon>
        <taxon>Caulobacteraceae</taxon>
        <taxon>Brevundimonas</taxon>
    </lineage>
</organism>
<keyword evidence="2" id="KW-0805">Transcription regulation</keyword>
<dbReference type="Gene3D" id="1.10.1740.10">
    <property type="match status" value="1"/>
</dbReference>
<dbReference type="InterPro" id="IPR013324">
    <property type="entry name" value="RNA_pol_sigma_r3/r4-like"/>
</dbReference>
<dbReference type="OrthoDB" id="7205220at2"/>
<evidence type="ECO:0000313" key="8">
    <source>
        <dbReference type="Proteomes" id="UP000298216"/>
    </source>
</evidence>
<reference evidence="7 8" key="1">
    <citation type="submission" date="2019-03" db="EMBL/GenBank/DDBJ databases">
        <title>Draft genome of Brevundimonas sp. a heavy metal resistant soil bacteria.</title>
        <authorList>
            <person name="Soto J."/>
        </authorList>
    </citation>
    <scope>NUCLEOTIDE SEQUENCE [LARGE SCALE GENOMIC DNA]</scope>
    <source>
        <strain evidence="7 8">B-10</strain>
    </source>
</reference>